<evidence type="ECO:0000256" key="2">
    <source>
        <dbReference type="ARBA" id="ARBA00004223"/>
    </source>
</evidence>
<keyword evidence="7" id="KW-0653">Protein transport</keyword>
<dbReference type="Pfam" id="PF13774">
    <property type="entry name" value="Longin"/>
    <property type="match status" value="1"/>
</dbReference>
<dbReference type="SUPFAM" id="SSF64356">
    <property type="entry name" value="SNARE-like"/>
    <property type="match status" value="1"/>
</dbReference>
<dbReference type="PANTHER" id="PTHR45837">
    <property type="entry name" value="VESICLE-TRAFFICKING PROTEIN SEC22B"/>
    <property type="match status" value="1"/>
</dbReference>
<evidence type="ECO:0000259" key="16">
    <source>
        <dbReference type="PROSITE" id="PS50859"/>
    </source>
</evidence>
<keyword evidence="10 14" id="KW-0175">Coiled coil</keyword>
<evidence type="ECO:0000256" key="8">
    <source>
        <dbReference type="ARBA" id="ARBA00022989"/>
    </source>
</evidence>
<evidence type="ECO:0000256" key="1">
    <source>
        <dbReference type="ARBA" id="ARBA00004163"/>
    </source>
</evidence>
<keyword evidence="8 15" id="KW-1133">Transmembrane helix</keyword>
<comment type="similarity">
    <text evidence="3">Belongs to the synaptobrevin family.</text>
</comment>
<dbReference type="InterPro" id="IPR042855">
    <property type="entry name" value="V_SNARE_CC"/>
</dbReference>
<evidence type="ECO:0000256" key="3">
    <source>
        <dbReference type="ARBA" id="ARBA00008025"/>
    </source>
</evidence>
<evidence type="ECO:0000256" key="15">
    <source>
        <dbReference type="SAM" id="Phobius"/>
    </source>
</evidence>
<reference evidence="18 19" key="1">
    <citation type="journal article" date="2024" name="BMC Genomics">
        <title>Genome assembly of redclaw crayfish (Cherax quadricarinatus) provides insights into its immune adaptation and hypoxia tolerance.</title>
        <authorList>
            <person name="Liu Z."/>
            <person name="Zheng J."/>
            <person name="Li H."/>
            <person name="Fang K."/>
            <person name="Wang S."/>
            <person name="He J."/>
            <person name="Zhou D."/>
            <person name="Weng S."/>
            <person name="Chi M."/>
            <person name="Gu Z."/>
            <person name="He J."/>
            <person name="Li F."/>
            <person name="Wang M."/>
        </authorList>
    </citation>
    <scope>NUCLEOTIDE SEQUENCE [LARGE SCALE GENOMIC DNA]</scope>
    <source>
        <strain evidence="18">ZL_2023a</strain>
    </source>
</reference>
<accession>A0AAW0Y7R4</accession>
<dbReference type="GO" id="GO:0005484">
    <property type="term" value="F:SNAP receptor activity"/>
    <property type="evidence" value="ECO:0007669"/>
    <property type="project" value="InterPro"/>
</dbReference>
<name>A0AAW0Y7R4_CHEQU</name>
<organism evidence="18 19">
    <name type="scientific">Cherax quadricarinatus</name>
    <name type="common">Australian red claw crayfish</name>
    <dbReference type="NCBI Taxonomy" id="27406"/>
    <lineage>
        <taxon>Eukaryota</taxon>
        <taxon>Metazoa</taxon>
        <taxon>Ecdysozoa</taxon>
        <taxon>Arthropoda</taxon>
        <taxon>Crustacea</taxon>
        <taxon>Multicrustacea</taxon>
        <taxon>Malacostraca</taxon>
        <taxon>Eumalacostraca</taxon>
        <taxon>Eucarida</taxon>
        <taxon>Decapoda</taxon>
        <taxon>Pleocyemata</taxon>
        <taxon>Astacidea</taxon>
        <taxon>Parastacoidea</taxon>
        <taxon>Parastacidae</taxon>
        <taxon>Cherax</taxon>
    </lineage>
</organism>
<dbReference type="InterPro" id="IPR011012">
    <property type="entry name" value="Longin-like_dom_sf"/>
</dbReference>
<feature type="non-terminal residue" evidence="18">
    <location>
        <position position="1"/>
    </location>
</feature>
<dbReference type="GO" id="GO:0006890">
    <property type="term" value="P:retrograde vesicle-mediated transport, Golgi to endoplasmic reticulum"/>
    <property type="evidence" value="ECO:0007669"/>
    <property type="project" value="InterPro"/>
</dbReference>
<evidence type="ECO:0000256" key="6">
    <source>
        <dbReference type="ARBA" id="ARBA00022824"/>
    </source>
</evidence>
<comment type="subcellular location">
    <subcellularLocation>
        <location evidence="1">Endoplasmic reticulum membrane</location>
        <topology evidence="1">Single-pass type IV membrane protein</topology>
    </subcellularLocation>
    <subcellularLocation>
        <location evidence="13">Golgi apparatus</location>
        <location evidence="13">cis-Golgi network membrane</location>
    </subcellularLocation>
    <subcellularLocation>
        <location evidence="2">Melanosome</location>
    </subcellularLocation>
</comment>
<evidence type="ECO:0000256" key="11">
    <source>
        <dbReference type="ARBA" id="ARBA00023136"/>
    </source>
</evidence>
<evidence type="ECO:0000313" key="18">
    <source>
        <dbReference type="EMBL" id="KAK8752775.1"/>
    </source>
</evidence>
<evidence type="ECO:0000256" key="7">
    <source>
        <dbReference type="ARBA" id="ARBA00022927"/>
    </source>
</evidence>
<evidence type="ECO:0000256" key="13">
    <source>
        <dbReference type="ARBA" id="ARBA00024188"/>
    </source>
</evidence>
<proteinExistence type="inferred from homology"/>
<protein>
    <submittedName>
        <fullName evidence="18">Uncharacterized protein</fullName>
    </submittedName>
</protein>
<evidence type="ECO:0000256" key="4">
    <source>
        <dbReference type="ARBA" id="ARBA00022448"/>
    </source>
</evidence>
<dbReference type="PROSITE" id="PS50892">
    <property type="entry name" value="V_SNARE"/>
    <property type="match status" value="1"/>
</dbReference>
<evidence type="ECO:0000313" key="19">
    <source>
        <dbReference type="Proteomes" id="UP001445076"/>
    </source>
</evidence>
<dbReference type="GO" id="GO:0006888">
    <property type="term" value="P:endoplasmic reticulum to Golgi vesicle-mediated transport"/>
    <property type="evidence" value="ECO:0007669"/>
    <property type="project" value="InterPro"/>
</dbReference>
<dbReference type="Proteomes" id="UP001445076">
    <property type="component" value="Unassembled WGS sequence"/>
</dbReference>
<dbReference type="InterPro" id="IPR044565">
    <property type="entry name" value="Sec22"/>
</dbReference>
<feature type="domain" description="Longin" evidence="16">
    <location>
        <begin position="1"/>
        <end position="111"/>
    </location>
</feature>
<feature type="transmembrane region" description="Helical" evidence="15">
    <location>
        <begin position="179"/>
        <end position="198"/>
    </location>
</feature>
<dbReference type="Gene3D" id="1.20.5.110">
    <property type="match status" value="1"/>
</dbReference>
<feature type="domain" description="V-SNARE coiled-coil homology" evidence="17">
    <location>
        <begin position="123"/>
        <end position="180"/>
    </location>
</feature>
<evidence type="ECO:0000256" key="14">
    <source>
        <dbReference type="PROSITE-ProRule" id="PRU00290"/>
    </source>
</evidence>
<dbReference type="InterPro" id="IPR010908">
    <property type="entry name" value="Longin_dom"/>
</dbReference>
<evidence type="ECO:0000256" key="9">
    <source>
        <dbReference type="ARBA" id="ARBA00023034"/>
    </source>
</evidence>
<comment type="caution">
    <text evidence="18">The sequence shown here is derived from an EMBL/GenBank/DDBJ whole genome shotgun (WGS) entry which is preliminary data.</text>
</comment>
<dbReference type="GO" id="GO:0005794">
    <property type="term" value="C:Golgi apparatus"/>
    <property type="evidence" value="ECO:0007669"/>
    <property type="project" value="UniProtKB-SubCell"/>
</dbReference>
<comment type="function">
    <text evidence="12">SNARE involved in targeting and fusion of ER-derived transport vesicles with the Golgi complex as well as Golgi-derived retrograde transport vesicles with the ER.</text>
</comment>
<dbReference type="PROSITE" id="PS50859">
    <property type="entry name" value="LONGIN"/>
    <property type="match status" value="1"/>
</dbReference>
<dbReference type="EMBL" id="JARKIK010000004">
    <property type="protein sequence ID" value="KAK8752775.1"/>
    <property type="molecule type" value="Genomic_DNA"/>
</dbReference>
<keyword evidence="19" id="KW-1185">Reference proteome</keyword>
<keyword evidence="5 15" id="KW-0812">Transmembrane</keyword>
<keyword evidence="6" id="KW-0256">Endoplasmic reticulum</keyword>
<keyword evidence="9" id="KW-0333">Golgi apparatus</keyword>
<evidence type="ECO:0000256" key="5">
    <source>
        <dbReference type="ARBA" id="ARBA00022692"/>
    </source>
</evidence>
<dbReference type="GO" id="GO:0005789">
    <property type="term" value="C:endoplasmic reticulum membrane"/>
    <property type="evidence" value="ECO:0007669"/>
    <property type="project" value="UniProtKB-SubCell"/>
</dbReference>
<evidence type="ECO:0000259" key="17">
    <source>
        <dbReference type="PROSITE" id="PS50892"/>
    </source>
</evidence>
<dbReference type="GO" id="GO:0015031">
    <property type="term" value="P:protein transport"/>
    <property type="evidence" value="ECO:0007669"/>
    <property type="project" value="UniProtKB-KW"/>
</dbReference>
<dbReference type="SMART" id="SM01270">
    <property type="entry name" value="Longin"/>
    <property type="match status" value="1"/>
</dbReference>
<dbReference type="AlphaFoldDB" id="A0AAW0Y7R4"/>
<sequence length="206" mass="23395">GRLGDGLVLAASLEDEAGSTRLLEPQTQAKRLLRTLSYTSPARASLDAPPYLLHYLIELDVIYIAICDAHVSQERAFTYLQQVAQEFSAQYGDRVKEPTRPYSFIEFDTTLQKLRRSGGGRRRVAELDKKPQEVQHILRDNINHVLESGMSLSDLEGSSSRVSQKYRGGLKNSTRRCRFYAKTLVVLLILLILLYWSMPGEYFIVL</sequence>
<keyword evidence="11 15" id="KW-0472">Membrane</keyword>
<dbReference type="CDD" id="cd14824">
    <property type="entry name" value="Longin"/>
    <property type="match status" value="1"/>
</dbReference>
<dbReference type="Gene3D" id="3.30.450.50">
    <property type="entry name" value="Longin domain"/>
    <property type="match status" value="1"/>
</dbReference>
<evidence type="ECO:0000256" key="10">
    <source>
        <dbReference type="ARBA" id="ARBA00023054"/>
    </source>
</evidence>
<gene>
    <name evidence="18" type="ORF">OTU49_007601</name>
</gene>
<keyword evidence="4" id="KW-0813">Transport</keyword>
<evidence type="ECO:0000256" key="12">
    <source>
        <dbReference type="ARBA" id="ARBA00024173"/>
    </source>
</evidence>